<reference evidence="7" key="1">
    <citation type="submission" date="2016-10" db="EMBL/GenBank/DDBJ databases">
        <authorList>
            <person name="Varghese N."/>
            <person name="Submissions S."/>
        </authorList>
    </citation>
    <scope>NUCLEOTIDE SEQUENCE [LARGE SCALE GENOMIC DNA]</scope>
    <source>
        <strain evidence="7">DSM 18579</strain>
    </source>
</reference>
<evidence type="ECO:0000259" key="5">
    <source>
        <dbReference type="Pfam" id="PF05175"/>
    </source>
</evidence>
<protein>
    <recommendedName>
        <fullName evidence="4">Ribosomal protein uL3 glutamine methyltransferase</fullName>
        <shortName evidence="4">uL3 MTase</shortName>
        <ecNumber evidence="4">2.1.1.298</ecNumber>
    </recommendedName>
    <alternativeName>
        <fullName evidence="4">N5-glutamine methyltransferase PrmB</fullName>
    </alternativeName>
</protein>
<keyword evidence="6" id="KW-0689">Ribosomal protein</keyword>
<dbReference type="Gene3D" id="3.40.50.150">
    <property type="entry name" value="Vaccinia Virus protein VP39"/>
    <property type="match status" value="1"/>
</dbReference>
<dbReference type="InterPro" id="IPR017127">
    <property type="entry name" value="Ribosome_uL3_MTase"/>
</dbReference>
<evidence type="ECO:0000256" key="3">
    <source>
        <dbReference type="ARBA" id="ARBA00022691"/>
    </source>
</evidence>
<evidence type="ECO:0000256" key="1">
    <source>
        <dbReference type="ARBA" id="ARBA00022603"/>
    </source>
</evidence>
<accession>A0A1I0BZY9</accession>
<dbReference type="Proteomes" id="UP000242642">
    <property type="component" value="Unassembled WGS sequence"/>
</dbReference>
<dbReference type="FunFam" id="3.40.50.150:FF:000042">
    <property type="entry name" value="50S ribosomal protein L3 glutamine methyltransferase"/>
    <property type="match status" value="1"/>
</dbReference>
<feature type="domain" description="Methyltransferase small" evidence="5">
    <location>
        <begin position="141"/>
        <end position="224"/>
    </location>
</feature>
<proteinExistence type="inferred from homology"/>
<dbReference type="GO" id="GO:0003676">
    <property type="term" value="F:nucleic acid binding"/>
    <property type="evidence" value="ECO:0007669"/>
    <property type="project" value="InterPro"/>
</dbReference>
<dbReference type="EMBL" id="FOHV01000009">
    <property type="protein sequence ID" value="SET12583.1"/>
    <property type="molecule type" value="Genomic_DNA"/>
</dbReference>
<dbReference type="SUPFAM" id="SSF53335">
    <property type="entry name" value="S-adenosyl-L-methionine-dependent methyltransferases"/>
    <property type="match status" value="1"/>
</dbReference>
<evidence type="ECO:0000256" key="4">
    <source>
        <dbReference type="HAMAP-Rule" id="MF_02125"/>
    </source>
</evidence>
<keyword evidence="7" id="KW-1185">Reference proteome</keyword>
<dbReference type="Pfam" id="PF05175">
    <property type="entry name" value="MTS"/>
    <property type="match status" value="1"/>
</dbReference>
<dbReference type="GO" id="GO:0036009">
    <property type="term" value="F:protein-glutamine N-methyltransferase activity"/>
    <property type="evidence" value="ECO:0007669"/>
    <property type="project" value="UniProtKB-UniRule"/>
</dbReference>
<dbReference type="EC" id="2.1.1.298" evidence="4"/>
<keyword evidence="6" id="KW-0687">Ribonucleoprotein</keyword>
<dbReference type="PANTHER" id="PTHR47806">
    <property type="entry name" value="50S RIBOSOMAL PROTEIN L3 GLUTAMINE METHYLTRANSFERASE"/>
    <property type="match status" value="1"/>
</dbReference>
<dbReference type="RefSeq" id="WP_281241265.1">
    <property type="nucleotide sequence ID" value="NZ_FOHV01000009.1"/>
</dbReference>
<dbReference type="InterPro" id="IPR004556">
    <property type="entry name" value="HemK-like"/>
</dbReference>
<dbReference type="AlphaFoldDB" id="A0A1I0BZY9"/>
<dbReference type="InterPro" id="IPR007848">
    <property type="entry name" value="Small_mtfrase_dom"/>
</dbReference>
<dbReference type="PANTHER" id="PTHR47806:SF1">
    <property type="entry name" value="RIBOSOMAL PROTEIN UL3 GLUTAMINE METHYLTRANSFERASE"/>
    <property type="match status" value="1"/>
</dbReference>
<sequence length="312" mass="34893">MLEHLKEEALTDLRTIRDMIRWVASQLNNSDIFLGHGSDDVITEARHLVLISISMPITLSDGDLEARLTKSERISIVELLHQRIVDRIPTAYLTQRAFFAGLMFYVDERVLVPRSPIAQMIETHFSPYFDDAISDANKSNRALRVLDLCTGSGCIAIAVAYALENAIIDAVDISFDALAVSEINIDSHQLSDRVFPIQSDLFDALGSERYDLIVTNPPYVDAEDMSDLPVEFKHEPELGLSSGTDGLDITRRILKEAKHYLTDKGILVCEVGNSMVHLIEAFPDIEFDWVDFTRGGQGVFVLTKAQLDKIPD</sequence>
<evidence type="ECO:0000313" key="7">
    <source>
        <dbReference type="Proteomes" id="UP000242642"/>
    </source>
</evidence>
<dbReference type="InterPro" id="IPR002052">
    <property type="entry name" value="DNA_methylase_N6_adenine_CS"/>
</dbReference>
<evidence type="ECO:0000256" key="2">
    <source>
        <dbReference type="ARBA" id="ARBA00022679"/>
    </source>
</evidence>
<dbReference type="STRING" id="1123402.SAMN02583745_01431"/>
<dbReference type="NCBIfam" id="TIGR03533">
    <property type="entry name" value="L3_gln_methyl"/>
    <property type="match status" value="1"/>
</dbReference>
<dbReference type="InterPro" id="IPR029063">
    <property type="entry name" value="SAM-dependent_MTases_sf"/>
</dbReference>
<comment type="similarity">
    <text evidence="4">Belongs to the protein N5-glutamine methyltransferase family. PrmB subfamily.</text>
</comment>
<dbReference type="NCBIfam" id="TIGR00536">
    <property type="entry name" value="hemK_fam"/>
    <property type="match status" value="1"/>
</dbReference>
<dbReference type="PROSITE" id="PS00092">
    <property type="entry name" value="N6_MTASE"/>
    <property type="match status" value="1"/>
</dbReference>
<evidence type="ECO:0000313" key="6">
    <source>
        <dbReference type="EMBL" id="SET12583.1"/>
    </source>
</evidence>
<dbReference type="CDD" id="cd02440">
    <property type="entry name" value="AdoMet_MTases"/>
    <property type="match status" value="1"/>
</dbReference>
<keyword evidence="2 4" id="KW-0808">Transferase</keyword>
<dbReference type="HAMAP" id="MF_02125">
    <property type="entry name" value="L3_methyltr_PrmB"/>
    <property type="match status" value="1"/>
</dbReference>
<keyword evidence="3 4" id="KW-0949">S-adenosyl-L-methionine</keyword>
<dbReference type="GO" id="GO:0005840">
    <property type="term" value="C:ribosome"/>
    <property type="evidence" value="ECO:0007669"/>
    <property type="project" value="UniProtKB-KW"/>
</dbReference>
<name>A0A1I0BZY9_9GAMM</name>
<comment type="catalytic activity">
    <reaction evidence="4">
        <text>L-glutaminyl-[ribosomal protein uL3] + S-adenosyl-L-methionine = N(5)-methyl-L-glutaminyl-[ribosomal protein uL3] + S-adenosyl-L-homocysteine + H(+)</text>
        <dbReference type="Rhea" id="RHEA:45020"/>
        <dbReference type="Rhea" id="RHEA-COMP:11063"/>
        <dbReference type="Rhea" id="RHEA-COMP:11064"/>
        <dbReference type="ChEBI" id="CHEBI:15378"/>
        <dbReference type="ChEBI" id="CHEBI:30011"/>
        <dbReference type="ChEBI" id="CHEBI:57856"/>
        <dbReference type="ChEBI" id="CHEBI:59789"/>
        <dbReference type="ChEBI" id="CHEBI:61891"/>
        <dbReference type="EC" id="2.1.1.298"/>
    </reaction>
</comment>
<comment type="function">
    <text evidence="4">Methylates ribosomal protein uL3 on a specific glutamine residue.</text>
</comment>
<gene>
    <name evidence="4" type="primary">prmB</name>
    <name evidence="6" type="ORF">SAMN02583745_01431</name>
</gene>
<dbReference type="PIRSF" id="PIRSF037167">
    <property type="entry name" value="Mtase_YfcB_prd"/>
    <property type="match status" value="1"/>
</dbReference>
<keyword evidence="1 4" id="KW-0489">Methyltransferase</keyword>
<dbReference type="GO" id="GO:0032259">
    <property type="term" value="P:methylation"/>
    <property type="evidence" value="ECO:0007669"/>
    <property type="project" value="UniProtKB-KW"/>
</dbReference>
<organism evidence="6 7">
    <name type="scientific">Thorsellia anophelis DSM 18579</name>
    <dbReference type="NCBI Taxonomy" id="1123402"/>
    <lineage>
        <taxon>Bacteria</taxon>
        <taxon>Pseudomonadati</taxon>
        <taxon>Pseudomonadota</taxon>
        <taxon>Gammaproteobacteria</taxon>
        <taxon>Enterobacterales</taxon>
        <taxon>Thorselliaceae</taxon>
        <taxon>Thorsellia</taxon>
    </lineage>
</organism>
<dbReference type="GO" id="GO:0005829">
    <property type="term" value="C:cytosol"/>
    <property type="evidence" value="ECO:0007669"/>
    <property type="project" value="TreeGrafter"/>
</dbReference>